<evidence type="ECO:0000313" key="4">
    <source>
        <dbReference type="Proteomes" id="UP000221734"/>
    </source>
</evidence>
<dbReference type="EMBL" id="LT934425">
    <property type="protein sequence ID" value="SOH06542.1"/>
    <property type="molecule type" value="Genomic_DNA"/>
</dbReference>
<evidence type="ECO:0000313" key="5">
    <source>
        <dbReference type="Proteomes" id="UP000501926"/>
    </source>
</evidence>
<evidence type="ECO:0000313" key="2">
    <source>
        <dbReference type="EMBL" id="QII11883.1"/>
    </source>
</evidence>
<gene>
    <name evidence="2" type="ORF">KsCSTR_25040</name>
    <name evidence="3" type="ORF">KSMBR1_4070</name>
    <name evidence="1" type="ORF">kuste4005</name>
</gene>
<reference evidence="1" key="2">
    <citation type="submission" date="2006-01" db="EMBL/GenBank/DDBJ databases">
        <authorList>
            <person name="Genoscope"/>
        </authorList>
    </citation>
    <scope>NUCLEOTIDE SEQUENCE</scope>
</reference>
<reference evidence="3" key="4">
    <citation type="submission" date="2017-10" db="EMBL/GenBank/DDBJ databases">
        <authorList>
            <person name="Banno H."/>
            <person name="Chua N.-H."/>
        </authorList>
    </citation>
    <scope>NUCLEOTIDE SEQUENCE [LARGE SCALE GENOMIC DNA]</scope>
    <source>
        <strain evidence="3">Kuenenia_mbr1_ru-nijmegen</strain>
    </source>
</reference>
<reference evidence="1" key="1">
    <citation type="journal article" date="2006" name="Nature">
        <title>Deciphering the evolution and metabolism of an anammox bacterium from a community genome.</title>
        <authorList>
            <person name="Strous M."/>
            <person name="Pelletier E."/>
            <person name="Mangenot S."/>
            <person name="Rattei T."/>
            <person name="Lehner A."/>
            <person name="Taylor M.W."/>
            <person name="Horn M."/>
            <person name="Daims H."/>
            <person name="Bartol-Mavel D."/>
            <person name="Wincker P."/>
            <person name="Barbe V."/>
            <person name="Fonknechten N."/>
            <person name="Vallenet D."/>
            <person name="Segurens B."/>
            <person name="Schenowitz-Truong C."/>
            <person name="Medigue C."/>
            <person name="Collingro A."/>
            <person name="Snel B."/>
            <person name="Dutilh B.E."/>
            <person name="OpDenCamp H.J.M."/>
            <person name="vanDerDrift C."/>
            <person name="Cirpus I."/>
            <person name="vanDePas-Schoonen K.T."/>
            <person name="Harhangi H.R."/>
            <person name="vanNiftrik L."/>
            <person name="Schmid M."/>
            <person name="Keltjens J."/>
            <person name="vanDeVossenberg J."/>
            <person name="Kartal B."/>
            <person name="Meier H."/>
            <person name="Frishman D."/>
            <person name="Huynen M.A."/>
            <person name="Mewes H."/>
            <person name="Weissenbach J."/>
            <person name="Jetten M.S.M."/>
            <person name="Wagner M."/>
            <person name="LePaslier D."/>
        </authorList>
    </citation>
    <scope>NUCLEOTIDE SEQUENCE</scope>
</reference>
<reference evidence="2 5" key="5">
    <citation type="submission" date="2020-02" db="EMBL/GenBank/DDBJ databases">
        <title>Newly sequenced genome of strain CSTR1 showed variability in Candidatus Kuenenia stuttgartiensis genomes.</title>
        <authorList>
            <person name="Ding C."/>
            <person name="Adrian L."/>
        </authorList>
    </citation>
    <scope>NUCLEOTIDE SEQUENCE [LARGE SCALE GENOMIC DNA]</scope>
    <source>
        <strain evidence="2 5">CSTR1</strain>
    </source>
</reference>
<dbReference type="KEGG" id="kst:KSMBR1_4070"/>
<name>Q1Q425_KUEST</name>
<dbReference type="EMBL" id="CP049055">
    <property type="protein sequence ID" value="QII11883.1"/>
    <property type="molecule type" value="Genomic_DNA"/>
</dbReference>
<reference evidence="4" key="3">
    <citation type="submission" date="2017-10" db="EMBL/GenBank/DDBJ databases">
        <authorList>
            <person name="Frank J."/>
        </authorList>
    </citation>
    <scope>NUCLEOTIDE SEQUENCE [LARGE SCALE GENOMIC DNA]</scope>
</reference>
<evidence type="ECO:0000313" key="3">
    <source>
        <dbReference type="EMBL" id="SOH06542.1"/>
    </source>
</evidence>
<accession>Q1Q425</accession>
<organism evidence="1">
    <name type="scientific">Kuenenia stuttgartiensis</name>
    <dbReference type="NCBI Taxonomy" id="174633"/>
    <lineage>
        <taxon>Bacteria</taxon>
        <taxon>Pseudomonadati</taxon>
        <taxon>Planctomycetota</taxon>
        <taxon>Candidatus Brocadiia</taxon>
        <taxon>Candidatus Brocadiales</taxon>
        <taxon>Candidatus Brocadiaceae</taxon>
        <taxon>Candidatus Kuenenia</taxon>
    </lineage>
</organism>
<dbReference type="Proteomes" id="UP000221734">
    <property type="component" value="Chromosome Kuenenia_stuttgartiensis_MBR1"/>
</dbReference>
<keyword evidence="4" id="KW-1185">Reference proteome</keyword>
<proteinExistence type="predicted"/>
<dbReference type="Proteomes" id="UP000501926">
    <property type="component" value="Chromosome"/>
</dbReference>
<evidence type="ECO:0000313" key="1">
    <source>
        <dbReference type="EMBL" id="CAJ74768.1"/>
    </source>
</evidence>
<dbReference type="AlphaFoldDB" id="Q1Q425"/>
<protein>
    <submittedName>
        <fullName evidence="1">Uncharacterized protein</fullName>
    </submittedName>
</protein>
<sequence>MEMKFTDTEREVIIIKAVKELIDEMVNFEIGNVIGNDPYSQFQFSSRTHKKFFNIILVDFLSCSDKKVLGEQSTYLSALQSVCDSPKFEQNNSIENLKNCVSDFRQWLSIEVVVEKIWLPSIELETNLSIKRVEFIKICGNISKHNFSRLSGVVKELQTIFNRNGITLSDDNALVIIEEFYQWFHDDIFSYHSSAIAEFLNNIRWGIYEYLQPEFHRPIVYEPSKDIKRYHYTYPDEIKGDFAKHCYWELMNDIRSKPYMKKFQVTEYLKMRY</sequence>
<dbReference type="EMBL" id="CT573071">
    <property type="protein sequence ID" value="CAJ74768.1"/>
    <property type="molecule type" value="Genomic_DNA"/>
</dbReference>